<evidence type="ECO:0000256" key="6">
    <source>
        <dbReference type="RuleBase" id="RU366058"/>
    </source>
</evidence>
<evidence type="ECO:0000256" key="3">
    <source>
        <dbReference type="ARBA" id="ARBA00022692"/>
    </source>
</evidence>
<feature type="transmembrane region" description="Helical" evidence="6">
    <location>
        <begin position="162"/>
        <end position="180"/>
    </location>
</feature>
<evidence type="ECO:0000313" key="9">
    <source>
        <dbReference type="Proteomes" id="UP000198718"/>
    </source>
</evidence>
<accession>A0A1G8WRX5</accession>
<keyword evidence="9" id="KW-1185">Reference proteome</keyword>
<feature type="transmembrane region" description="Helical" evidence="6">
    <location>
        <begin position="70"/>
        <end position="103"/>
    </location>
</feature>
<dbReference type="STRING" id="393762.SAMN05660472_00005"/>
<sequence>MKKRKMFKAIVAIFIIFIGIILLIKFRDHLFIQWNIERLQRGIEGLGIWGVLVFIGIAAIRPFLFFPNVVIFIVGGLIYGTFLGSIAALIGVMIAFSLSFWLGSKFQDLVKKIVGERYIIKLQSIQDKEIIRKLFVMRVTPGFPIDPISYGAGLVGISYEKFFVGSLLGITPKVILYTFLGDTINNVFSIQTIIVYVLLLLLAIVPTIFFKTEI</sequence>
<protein>
    <recommendedName>
        <fullName evidence="6">TVP38/TMEM64 family membrane protein</fullName>
    </recommendedName>
</protein>
<gene>
    <name evidence="8" type="ORF">SAMN05660472_00005</name>
</gene>
<evidence type="ECO:0000256" key="4">
    <source>
        <dbReference type="ARBA" id="ARBA00022989"/>
    </source>
</evidence>
<dbReference type="RefSeq" id="WP_090548515.1">
    <property type="nucleotide sequence ID" value="NZ_FNFP01000001.1"/>
</dbReference>
<keyword evidence="5 6" id="KW-0472">Membrane</keyword>
<evidence type="ECO:0000256" key="1">
    <source>
        <dbReference type="ARBA" id="ARBA00004651"/>
    </source>
</evidence>
<dbReference type="EMBL" id="FNFP01000001">
    <property type="protein sequence ID" value="SDJ80350.1"/>
    <property type="molecule type" value="Genomic_DNA"/>
</dbReference>
<keyword evidence="2 6" id="KW-1003">Cell membrane</keyword>
<keyword evidence="4 6" id="KW-1133">Transmembrane helix</keyword>
<evidence type="ECO:0000259" key="7">
    <source>
        <dbReference type="Pfam" id="PF09335"/>
    </source>
</evidence>
<keyword evidence="3 6" id="KW-0812">Transmembrane</keyword>
<evidence type="ECO:0000256" key="5">
    <source>
        <dbReference type="ARBA" id="ARBA00023136"/>
    </source>
</evidence>
<reference evidence="8 9" key="1">
    <citation type="submission" date="2016-10" db="EMBL/GenBank/DDBJ databases">
        <authorList>
            <person name="de Groot N.N."/>
        </authorList>
    </citation>
    <scope>NUCLEOTIDE SEQUENCE [LARGE SCALE GENOMIC DNA]</scope>
    <source>
        <strain evidence="8 9">DSM 18346</strain>
    </source>
</reference>
<comment type="similarity">
    <text evidence="6">Belongs to the TVP38/TMEM64 family.</text>
</comment>
<dbReference type="InterPro" id="IPR015414">
    <property type="entry name" value="TMEM64"/>
</dbReference>
<feature type="transmembrane region" description="Helical" evidence="6">
    <location>
        <begin position="6"/>
        <end position="24"/>
    </location>
</feature>
<feature type="transmembrane region" description="Helical" evidence="6">
    <location>
        <begin position="186"/>
        <end position="210"/>
    </location>
</feature>
<dbReference type="PANTHER" id="PTHR12677:SF59">
    <property type="entry name" value="GOLGI APPARATUS MEMBRANE PROTEIN TVP38-RELATED"/>
    <property type="match status" value="1"/>
</dbReference>
<dbReference type="Pfam" id="PF09335">
    <property type="entry name" value="VTT_dom"/>
    <property type="match status" value="1"/>
</dbReference>
<dbReference type="PANTHER" id="PTHR12677">
    <property type="entry name" value="GOLGI APPARATUS MEMBRANE PROTEIN TVP38-RELATED"/>
    <property type="match status" value="1"/>
</dbReference>
<evidence type="ECO:0000313" key="8">
    <source>
        <dbReference type="EMBL" id="SDJ80350.1"/>
    </source>
</evidence>
<feature type="transmembrane region" description="Helical" evidence="6">
    <location>
        <begin position="45"/>
        <end position="64"/>
    </location>
</feature>
<dbReference type="GO" id="GO:0005886">
    <property type="term" value="C:plasma membrane"/>
    <property type="evidence" value="ECO:0007669"/>
    <property type="project" value="UniProtKB-SubCell"/>
</dbReference>
<name>A0A1G8WRX5_9FIRM</name>
<proteinExistence type="inferred from homology"/>
<organism evidence="8 9">
    <name type="scientific">Natronincola ferrireducens</name>
    <dbReference type="NCBI Taxonomy" id="393762"/>
    <lineage>
        <taxon>Bacteria</taxon>
        <taxon>Bacillati</taxon>
        <taxon>Bacillota</taxon>
        <taxon>Clostridia</taxon>
        <taxon>Peptostreptococcales</taxon>
        <taxon>Natronincolaceae</taxon>
        <taxon>Natronincola</taxon>
    </lineage>
</organism>
<dbReference type="AlphaFoldDB" id="A0A1G8WRX5"/>
<dbReference type="Proteomes" id="UP000198718">
    <property type="component" value="Unassembled WGS sequence"/>
</dbReference>
<feature type="domain" description="VTT" evidence="7">
    <location>
        <begin position="66"/>
        <end position="182"/>
    </location>
</feature>
<evidence type="ECO:0000256" key="2">
    <source>
        <dbReference type="ARBA" id="ARBA00022475"/>
    </source>
</evidence>
<dbReference type="InterPro" id="IPR032816">
    <property type="entry name" value="VTT_dom"/>
</dbReference>
<comment type="subcellular location">
    <subcellularLocation>
        <location evidence="1 6">Cell membrane</location>
        <topology evidence="1 6">Multi-pass membrane protein</topology>
    </subcellularLocation>
</comment>